<keyword evidence="1 4" id="KW-0808">Transferase</keyword>
<gene>
    <name evidence="4" type="ORF">ACFOUO_03440</name>
</gene>
<dbReference type="GO" id="GO:0016746">
    <property type="term" value="F:acyltransferase activity"/>
    <property type="evidence" value="ECO:0007669"/>
    <property type="project" value="UniProtKB-KW"/>
</dbReference>
<dbReference type="Proteomes" id="UP001595843">
    <property type="component" value="Unassembled WGS sequence"/>
</dbReference>
<feature type="domain" description="N-acetyltransferase" evidence="3">
    <location>
        <begin position="14"/>
        <end position="182"/>
    </location>
</feature>
<accession>A0ABV8JBW2</accession>
<keyword evidence="5" id="KW-1185">Reference proteome</keyword>
<dbReference type="EC" id="2.3.-.-" evidence="4"/>
<comment type="caution">
    <text evidence="4">The sequence shown here is derived from an EMBL/GenBank/DDBJ whole genome shotgun (WGS) entry which is preliminary data.</text>
</comment>
<evidence type="ECO:0000313" key="4">
    <source>
        <dbReference type="EMBL" id="MFC4075858.1"/>
    </source>
</evidence>
<dbReference type="InterPro" id="IPR050832">
    <property type="entry name" value="Bact_Acetyltransf"/>
</dbReference>
<evidence type="ECO:0000256" key="1">
    <source>
        <dbReference type="ARBA" id="ARBA00022679"/>
    </source>
</evidence>
<dbReference type="RefSeq" id="WP_380702173.1">
    <property type="nucleotide sequence ID" value="NZ_JBHSAP010000007.1"/>
</dbReference>
<dbReference type="PROSITE" id="PS51186">
    <property type="entry name" value="GNAT"/>
    <property type="match status" value="1"/>
</dbReference>
<sequence>MEENAVMGNGVGGVNIRELTPGDAETFRELRLRCLREHPNLFGADVDESEIRYRDPDSLARMLKAGLDQFILGAFDSKQNLIGLAGFYRQKEKKMQHKGSLWGMYIAPEARGSALGQTLLKEVLLRCRRLPGLEQIQLCVATENAPAKRLYEAMGFTVYGREKEAMKLGDRYIDEEHMVLRL</sequence>
<dbReference type="InterPro" id="IPR016181">
    <property type="entry name" value="Acyl_CoA_acyltransferase"/>
</dbReference>
<protein>
    <submittedName>
        <fullName evidence="4">GNAT family N-acetyltransferase</fullName>
        <ecNumber evidence="4">2.3.-.-</ecNumber>
    </submittedName>
</protein>
<keyword evidence="2 4" id="KW-0012">Acyltransferase</keyword>
<evidence type="ECO:0000256" key="2">
    <source>
        <dbReference type="ARBA" id="ARBA00023315"/>
    </source>
</evidence>
<organism evidence="4 5">
    <name type="scientific">Salinithrix halophila</name>
    <dbReference type="NCBI Taxonomy" id="1485204"/>
    <lineage>
        <taxon>Bacteria</taxon>
        <taxon>Bacillati</taxon>
        <taxon>Bacillota</taxon>
        <taxon>Bacilli</taxon>
        <taxon>Bacillales</taxon>
        <taxon>Thermoactinomycetaceae</taxon>
        <taxon>Salinithrix</taxon>
    </lineage>
</organism>
<dbReference type="EMBL" id="JBHSAP010000007">
    <property type="protein sequence ID" value="MFC4075858.1"/>
    <property type="molecule type" value="Genomic_DNA"/>
</dbReference>
<dbReference type="CDD" id="cd04301">
    <property type="entry name" value="NAT_SF"/>
    <property type="match status" value="1"/>
</dbReference>
<dbReference type="PANTHER" id="PTHR43877">
    <property type="entry name" value="AMINOALKYLPHOSPHONATE N-ACETYLTRANSFERASE-RELATED-RELATED"/>
    <property type="match status" value="1"/>
</dbReference>
<dbReference type="InterPro" id="IPR000182">
    <property type="entry name" value="GNAT_dom"/>
</dbReference>
<name>A0ABV8JBW2_9BACL</name>
<proteinExistence type="predicted"/>
<evidence type="ECO:0000259" key="3">
    <source>
        <dbReference type="PROSITE" id="PS51186"/>
    </source>
</evidence>
<dbReference type="Gene3D" id="3.40.630.30">
    <property type="match status" value="1"/>
</dbReference>
<dbReference type="Pfam" id="PF00583">
    <property type="entry name" value="Acetyltransf_1"/>
    <property type="match status" value="1"/>
</dbReference>
<evidence type="ECO:0000313" key="5">
    <source>
        <dbReference type="Proteomes" id="UP001595843"/>
    </source>
</evidence>
<reference evidence="5" key="1">
    <citation type="journal article" date="2019" name="Int. J. Syst. Evol. Microbiol.">
        <title>The Global Catalogue of Microorganisms (GCM) 10K type strain sequencing project: providing services to taxonomists for standard genome sequencing and annotation.</title>
        <authorList>
            <consortium name="The Broad Institute Genomics Platform"/>
            <consortium name="The Broad Institute Genome Sequencing Center for Infectious Disease"/>
            <person name="Wu L."/>
            <person name="Ma J."/>
        </authorList>
    </citation>
    <scope>NUCLEOTIDE SEQUENCE [LARGE SCALE GENOMIC DNA]</scope>
    <source>
        <strain evidence="5">IBRC-M 10813</strain>
    </source>
</reference>
<dbReference type="SUPFAM" id="SSF55729">
    <property type="entry name" value="Acyl-CoA N-acyltransferases (Nat)"/>
    <property type="match status" value="1"/>
</dbReference>